<organism evidence="4">
    <name type="scientific">Drosophila rhopaloa</name>
    <name type="common">Fruit fly</name>
    <dbReference type="NCBI Taxonomy" id="1041015"/>
    <lineage>
        <taxon>Eukaryota</taxon>
        <taxon>Metazoa</taxon>
        <taxon>Ecdysozoa</taxon>
        <taxon>Arthropoda</taxon>
        <taxon>Hexapoda</taxon>
        <taxon>Insecta</taxon>
        <taxon>Pterygota</taxon>
        <taxon>Neoptera</taxon>
        <taxon>Endopterygota</taxon>
        <taxon>Diptera</taxon>
        <taxon>Brachycera</taxon>
        <taxon>Muscomorpha</taxon>
        <taxon>Ephydroidea</taxon>
        <taxon>Drosophilidae</taxon>
        <taxon>Drosophila</taxon>
        <taxon>Sophophora</taxon>
    </lineage>
</organism>
<dbReference type="EnsemblMetazoa" id="XM_017133978.2">
    <property type="protein sequence ID" value="XP_016989467.1"/>
    <property type="gene ID" value="LOC108051763"/>
</dbReference>
<keyword evidence="3" id="KW-1185">Reference proteome</keyword>
<accession>A0A6P4FHT4</accession>
<dbReference type="GeneID" id="108051763"/>
<dbReference type="AlphaFoldDB" id="A0A6P4FHT4"/>
<feature type="chain" id="PRO_5027595012" evidence="1">
    <location>
        <begin position="23"/>
        <end position="149"/>
    </location>
</feature>
<name>A0A6P4FHT4_DRORH</name>
<dbReference type="OrthoDB" id="7856447at2759"/>
<evidence type="ECO:0000313" key="4">
    <source>
        <dbReference type="RefSeq" id="XP_016989467.1"/>
    </source>
</evidence>
<reference evidence="4" key="2">
    <citation type="submission" date="2025-04" db="UniProtKB">
        <authorList>
            <consortium name="RefSeq"/>
        </authorList>
    </citation>
    <scope>IDENTIFICATION</scope>
</reference>
<reference evidence="2" key="3">
    <citation type="submission" date="2025-05" db="UniProtKB">
        <authorList>
            <consortium name="EnsemblMetazoa"/>
        </authorList>
    </citation>
    <scope>IDENTIFICATION</scope>
</reference>
<evidence type="ECO:0000313" key="3">
    <source>
        <dbReference type="Proteomes" id="UP001652680"/>
    </source>
</evidence>
<feature type="signal peptide" evidence="1">
    <location>
        <begin position="1"/>
        <end position="22"/>
    </location>
</feature>
<protein>
    <submittedName>
        <fullName evidence="4">Uncharacterized protein LOC108051763</fullName>
    </submittedName>
</protein>
<proteinExistence type="predicted"/>
<gene>
    <name evidence="4" type="primary">LOC108051763</name>
    <name evidence="2" type="synonym">108051763</name>
</gene>
<sequence length="149" mass="16736">MCSGEGFRALFLFCILARWCEAAPLLQDEALQQLGQLNLTQAKLIADNPSVKCSLTPNLCDWQLHLYEGHGFSVPLVQAVESPPTRAPSKAGQEIFGLGHQDGGGQHQLFILADIEPKTRRKLRRKRKLRRRVALNHLSKQKFVLLVVQ</sequence>
<evidence type="ECO:0000313" key="2">
    <source>
        <dbReference type="EnsemblMetazoa" id="XP_016989467.1"/>
    </source>
</evidence>
<dbReference type="RefSeq" id="XP_016989467.1">
    <property type="nucleotide sequence ID" value="XM_017133978.1"/>
</dbReference>
<keyword evidence="1" id="KW-0732">Signal</keyword>
<dbReference type="Proteomes" id="UP001652680">
    <property type="component" value="Unassembled WGS sequence"/>
</dbReference>
<reference evidence="3" key="1">
    <citation type="journal article" date="2021" name="Elife">
        <title>Highly contiguous assemblies of 101 drosophilid genomes.</title>
        <authorList>
            <person name="Kim B.Y."/>
            <person name="Wang J.R."/>
            <person name="Miller D.E."/>
            <person name="Barmina O."/>
            <person name="Delaney E."/>
            <person name="Thompson A."/>
            <person name="Comeault A.A."/>
            <person name="Peede D."/>
            <person name="D'Agostino E.R."/>
            <person name="Pelaez J."/>
            <person name="Aguilar J.M."/>
            <person name="Haji D."/>
            <person name="Matsunaga T."/>
            <person name="Armstrong E.E."/>
            <person name="Zych M."/>
            <person name="Ogawa Y."/>
            <person name="Stamenkovic-Radak M."/>
            <person name="Jelic M."/>
            <person name="Veselinovic M.S."/>
            <person name="Tanaskovic M."/>
            <person name="Eric P."/>
            <person name="Gao J.J."/>
            <person name="Katoh T.K."/>
            <person name="Toda M.J."/>
            <person name="Watabe H."/>
            <person name="Watada M."/>
            <person name="Davis J.S."/>
            <person name="Moyle L.C."/>
            <person name="Manoli G."/>
            <person name="Bertolini E."/>
            <person name="Kostal V."/>
            <person name="Hawley R.S."/>
            <person name="Takahashi A."/>
            <person name="Jones C.D."/>
            <person name="Price D.K."/>
            <person name="Whiteman N."/>
            <person name="Kopp A."/>
            <person name="Matute D.R."/>
            <person name="Petrov D.A."/>
        </authorList>
    </citation>
    <scope>NUCLEOTIDE SEQUENCE [LARGE SCALE GENOMIC DNA]</scope>
</reference>
<evidence type="ECO:0000256" key="1">
    <source>
        <dbReference type="SAM" id="SignalP"/>
    </source>
</evidence>